<protein>
    <submittedName>
        <fullName evidence="1">Transposase</fullName>
    </submittedName>
</protein>
<dbReference type="PATRIC" id="fig|45070.6.peg.691"/>
<dbReference type="EMBL" id="LNYO01000010">
    <property type="protein sequence ID" value="KTD37716.1"/>
    <property type="molecule type" value="Genomic_DNA"/>
</dbReference>
<dbReference type="STRING" id="45070.Lnau_0647"/>
<evidence type="ECO:0000313" key="1">
    <source>
        <dbReference type="EMBL" id="KTD37716.1"/>
    </source>
</evidence>
<dbReference type="GO" id="GO:0043565">
    <property type="term" value="F:sequence-specific DNA binding"/>
    <property type="evidence" value="ECO:0007669"/>
    <property type="project" value="InterPro"/>
</dbReference>
<dbReference type="Proteomes" id="UP000054725">
    <property type="component" value="Unassembled WGS sequence"/>
</dbReference>
<dbReference type="AlphaFoldDB" id="A0A0W0WZN6"/>
<sequence>MINAPEVTEIIHSNMKRKRWTPFEKQQIVNETYHHGVSVSFIARKHSLIGAIPTPLPPLTTSKI</sequence>
<proteinExistence type="predicted"/>
<reference evidence="1 2" key="1">
    <citation type="submission" date="2015-11" db="EMBL/GenBank/DDBJ databases">
        <title>Genomic analysis of 38 Legionella species identifies large and diverse effector repertoires.</title>
        <authorList>
            <person name="Burstein D."/>
            <person name="Amaro F."/>
            <person name="Zusman T."/>
            <person name="Lifshitz Z."/>
            <person name="Cohen O."/>
            <person name="Gilbert J.A."/>
            <person name="Pupko T."/>
            <person name="Shuman H.A."/>
            <person name="Segal G."/>
        </authorList>
    </citation>
    <scope>NUCLEOTIDE SEQUENCE [LARGE SCALE GENOMIC DNA]</scope>
    <source>
        <strain evidence="1 2">ATCC 49506</strain>
    </source>
</reference>
<dbReference type="GO" id="GO:0004803">
    <property type="term" value="F:transposase activity"/>
    <property type="evidence" value="ECO:0007669"/>
    <property type="project" value="InterPro"/>
</dbReference>
<name>A0A0W0WZN6_9GAMM</name>
<dbReference type="InterPro" id="IPR010921">
    <property type="entry name" value="Trp_repressor/repl_initiator"/>
</dbReference>
<gene>
    <name evidence="1" type="ORF">Lnau_0647</name>
</gene>
<dbReference type="GO" id="GO:0006313">
    <property type="term" value="P:DNA transposition"/>
    <property type="evidence" value="ECO:0007669"/>
    <property type="project" value="InterPro"/>
</dbReference>
<evidence type="ECO:0000313" key="2">
    <source>
        <dbReference type="Proteomes" id="UP000054725"/>
    </source>
</evidence>
<accession>A0A0W0WZN6</accession>
<dbReference type="SUPFAM" id="SSF48295">
    <property type="entry name" value="TrpR-like"/>
    <property type="match status" value="1"/>
</dbReference>
<dbReference type="InterPro" id="IPR002514">
    <property type="entry name" value="Transposase_8"/>
</dbReference>
<comment type="caution">
    <text evidence="1">The sequence shown here is derived from an EMBL/GenBank/DDBJ whole genome shotgun (WGS) entry which is preliminary data.</text>
</comment>
<organism evidence="1 2">
    <name type="scientific">Legionella nautarum</name>
    <dbReference type="NCBI Taxonomy" id="45070"/>
    <lineage>
        <taxon>Bacteria</taxon>
        <taxon>Pseudomonadati</taxon>
        <taxon>Pseudomonadota</taxon>
        <taxon>Gammaproteobacteria</taxon>
        <taxon>Legionellales</taxon>
        <taxon>Legionellaceae</taxon>
        <taxon>Legionella</taxon>
    </lineage>
</organism>
<keyword evidence="2" id="KW-1185">Reference proteome</keyword>
<dbReference type="Pfam" id="PF01527">
    <property type="entry name" value="HTH_Tnp_1"/>
    <property type="match status" value="1"/>
</dbReference>